<organism evidence="1 2">
    <name type="scientific">Pseudomonas arsenicoxydans</name>
    <dbReference type="NCBI Taxonomy" id="702115"/>
    <lineage>
        <taxon>Bacteria</taxon>
        <taxon>Pseudomonadati</taxon>
        <taxon>Pseudomonadota</taxon>
        <taxon>Gammaproteobacteria</taxon>
        <taxon>Pseudomonadales</taxon>
        <taxon>Pseudomonadaceae</taxon>
        <taxon>Pseudomonas</taxon>
    </lineage>
</organism>
<dbReference type="Proteomes" id="UP000317933">
    <property type="component" value="Unassembled WGS sequence"/>
</dbReference>
<gene>
    <name evidence="1" type="ORF">EAH78_24205</name>
</gene>
<dbReference type="EMBL" id="RCZE01000012">
    <property type="protein sequence ID" value="TPG74659.1"/>
    <property type="molecule type" value="Genomic_DNA"/>
</dbReference>
<evidence type="ECO:0000313" key="2">
    <source>
        <dbReference type="Proteomes" id="UP000317933"/>
    </source>
</evidence>
<dbReference type="RefSeq" id="WP_140669758.1">
    <property type="nucleotide sequence ID" value="NZ_RCZE01000012.1"/>
</dbReference>
<name>A0A502HI91_9PSED</name>
<evidence type="ECO:0000313" key="1">
    <source>
        <dbReference type="EMBL" id="TPG74659.1"/>
    </source>
</evidence>
<dbReference type="AlphaFoldDB" id="A0A502HI91"/>
<protein>
    <submittedName>
        <fullName evidence="1">DUF3703 domain-containing protein</fullName>
    </submittedName>
</protein>
<sequence length="113" mass="12900">MREVLRSAIAEAFHEAGIAMRAKDYQTAYRWLERSHILTQRMPLAHAKSHWFMLNLGLLTKDWREVVGQVPRIIAALLFSRIWVPAGNTGRARVSAFSVMPLSAGLEELLRED</sequence>
<comment type="caution">
    <text evidence="1">The sequence shown here is derived from an EMBL/GenBank/DDBJ whole genome shotgun (WGS) entry which is preliminary data.</text>
</comment>
<dbReference type="Pfam" id="PF12487">
    <property type="entry name" value="DUF3703"/>
    <property type="match status" value="1"/>
</dbReference>
<proteinExistence type="predicted"/>
<reference evidence="1 2" key="1">
    <citation type="journal article" date="2019" name="Environ. Microbiol.">
        <title>Species interactions and distinct microbial communities in high Arctic permafrost affected cryosols are associated with the CH4 and CO2 gas fluxes.</title>
        <authorList>
            <person name="Altshuler I."/>
            <person name="Hamel J."/>
            <person name="Turney S."/>
            <person name="Magnuson E."/>
            <person name="Levesque R."/>
            <person name="Greer C."/>
            <person name="Whyte L.G."/>
        </authorList>
    </citation>
    <scope>NUCLEOTIDE SEQUENCE [LARGE SCALE GENOMIC DNA]</scope>
    <source>
        <strain evidence="1 2">E3</strain>
    </source>
</reference>
<accession>A0A502HI91</accession>
<dbReference type="InterPro" id="IPR022172">
    <property type="entry name" value="DUF3703"/>
</dbReference>